<keyword evidence="1" id="KW-0472">Membrane</keyword>
<gene>
    <name evidence="2" type="ORF">VE25_03705</name>
</gene>
<proteinExistence type="predicted"/>
<evidence type="ECO:0000313" key="2">
    <source>
        <dbReference type="EMBL" id="KKB13193.1"/>
    </source>
</evidence>
<dbReference type="STRING" id="443610.VE25_03705"/>
<evidence type="ECO:0008006" key="4">
    <source>
        <dbReference type="Google" id="ProtNLM"/>
    </source>
</evidence>
<evidence type="ECO:0000313" key="3">
    <source>
        <dbReference type="Proteomes" id="UP000033632"/>
    </source>
</evidence>
<dbReference type="OrthoDB" id="7949537at2"/>
<sequence length="179" mass="18478">MNILRALSGAVLGWRAILGGRPDWTQYFASTGPGFATALVLYLLVAFLILLAGTGAAALDPVNVAMGLFVFGLYVAALALSAVATKAMLRWQGTILDLLVPGTYAMILFLLVGTVLAPLGPLGLALALAAIAYLIYRLGRAAGGWSIGISAAFAVLTVVLLVAMPMTLYMLASPTLVAP</sequence>
<comment type="caution">
    <text evidence="2">The sequence shown here is derived from an EMBL/GenBank/DDBJ whole genome shotgun (WGS) entry which is preliminary data.</text>
</comment>
<feature type="transmembrane region" description="Helical" evidence="1">
    <location>
        <begin position="147"/>
        <end position="172"/>
    </location>
</feature>
<protein>
    <recommendedName>
        <fullName evidence="4">Yip1 domain-containing protein</fullName>
    </recommendedName>
</protein>
<feature type="transmembrane region" description="Helical" evidence="1">
    <location>
        <begin position="35"/>
        <end position="57"/>
    </location>
</feature>
<feature type="transmembrane region" description="Helical" evidence="1">
    <location>
        <begin position="64"/>
        <end position="84"/>
    </location>
</feature>
<keyword evidence="3" id="KW-1185">Reference proteome</keyword>
<evidence type="ECO:0000256" key="1">
    <source>
        <dbReference type="SAM" id="Phobius"/>
    </source>
</evidence>
<keyword evidence="1" id="KW-1133">Transmembrane helix</keyword>
<dbReference type="RefSeq" id="WP_046107234.1">
    <property type="nucleotide sequence ID" value="NZ_JZEX01000046.1"/>
</dbReference>
<name>A0A0F5FWJ1_9HYPH</name>
<dbReference type="Proteomes" id="UP000033632">
    <property type="component" value="Unassembled WGS sequence"/>
</dbReference>
<dbReference type="AlphaFoldDB" id="A0A0F5FWJ1"/>
<keyword evidence="1" id="KW-0812">Transmembrane</keyword>
<reference evidence="2 3" key="1">
    <citation type="submission" date="2015-03" db="EMBL/GenBank/DDBJ databases">
        <authorList>
            <person name="Hassan Y.I."/>
            <person name="Lepp D."/>
            <person name="Li X.-Z."/>
            <person name="Zhou T."/>
        </authorList>
    </citation>
    <scope>NUCLEOTIDE SEQUENCE [LARGE SCALE GENOMIC DNA]</scope>
    <source>
        <strain evidence="2 3">BD-c194</strain>
    </source>
</reference>
<dbReference type="PATRIC" id="fig|443610.3.peg.3222"/>
<organism evidence="2 3">
    <name type="scientific">Devosia geojensis</name>
    <dbReference type="NCBI Taxonomy" id="443610"/>
    <lineage>
        <taxon>Bacteria</taxon>
        <taxon>Pseudomonadati</taxon>
        <taxon>Pseudomonadota</taxon>
        <taxon>Alphaproteobacteria</taxon>
        <taxon>Hyphomicrobiales</taxon>
        <taxon>Devosiaceae</taxon>
        <taxon>Devosia</taxon>
    </lineage>
</organism>
<feature type="transmembrane region" description="Helical" evidence="1">
    <location>
        <begin position="104"/>
        <end position="135"/>
    </location>
</feature>
<dbReference type="EMBL" id="JZEX01000046">
    <property type="protein sequence ID" value="KKB13193.1"/>
    <property type="molecule type" value="Genomic_DNA"/>
</dbReference>
<accession>A0A0F5FWJ1</accession>